<dbReference type="Pfam" id="PF13936">
    <property type="entry name" value="HTH_38"/>
    <property type="match status" value="1"/>
</dbReference>
<keyword evidence="3" id="KW-0238">DNA-binding</keyword>
<dbReference type="InterPro" id="IPR050639">
    <property type="entry name" value="SSR_resolvase"/>
</dbReference>
<dbReference type="EMBL" id="CP104145">
    <property type="protein sequence ID" value="UWU19334.1"/>
    <property type="molecule type" value="Genomic_DNA"/>
</dbReference>
<evidence type="ECO:0000256" key="2">
    <source>
        <dbReference type="ARBA" id="ARBA00022908"/>
    </source>
</evidence>
<dbReference type="PROSITE" id="PS51736">
    <property type="entry name" value="RECOMBINASES_3"/>
    <property type="match status" value="1"/>
</dbReference>
<sequence length="195" mass="21387">MILGYARVSKADDQDTAAQVAALKAAGCERVFEEKASGGRWDRPELHRLLDQVRAGDVLVVWKLDRLSRSLKDLLHVLEQLDKAGAAFRSLTEAIETAGPAGRMMMQMLGSFAEFERAMVKERTQAGLKNARAHGRVGGRQPKLTSDQKIEVRAMLDAGRSAADIARIFRVHRATISRVVAQDRASASTPLRAVP</sequence>
<dbReference type="PROSITE" id="PS00398">
    <property type="entry name" value="RECOMBINASES_2"/>
    <property type="match status" value="1"/>
</dbReference>
<dbReference type="InterPro" id="IPR006118">
    <property type="entry name" value="Recombinase_CS"/>
</dbReference>
<dbReference type="SMART" id="SM00857">
    <property type="entry name" value="Resolvase"/>
    <property type="match status" value="1"/>
</dbReference>
<organism evidence="6 7">
    <name type="scientific">Rhizobium sullae</name>
    <name type="common">Rhizobium hedysari</name>
    <dbReference type="NCBI Taxonomy" id="50338"/>
    <lineage>
        <taxon>Bacteria</taxon>
        <taxon>Pseudomonadati</taxon>
        <taxon>Pseudomonadota</taxon>
        <taxon>Alphaproteobacteria</taxon>
        <taxon>Hyphomicrobiales</taxon>
        <taxon>Rhizobiaceae</taxon>
        <taxon>Rhizobium/Agrobacterium group</taxon>
        <taxon>Rhizobium</taxon>
    </lineage>
</organism>
<keyword evidence="6" id="KW-0614">Plasmid</keyword>
<evidence type="ECO:0000313" key="7">
    <source>
        <dbReference type="Proteomes" id="UP001060123"/>
    </source>
</evidence>
<dbReference type="CDD" id="cd00569">
    <property type="entry name" value="HTH_Hin_like"/>
    <property type="match status" value="1"/>
</dbReference>
<keyword evidence="2" id="KW-0229">DNA integration</keyword>
<evidence type="ECO:0000313" key="6">
    <source>
        <dbReference type="EMBL" id="UWU19334.1"/>
    </source>
</evidence>
<dbReference type="SUPFAM" id="SSF46689">
    <property type="entry name" value="Homeodomain-like"/>
    <property type="match status" value="1"/>
</dbReference>
<feature type="domain" description="Resolvase/invertase-type recombinase catalytic" evidence="5">
    <location>
        <begin position="1"/>
        <end position="135"/>
    </location>
</feature>
<accession>A0ABY5XXG8</accession>
<dbReference type="PANTHER" id="PTHR30461:SF2">
    <property type="entry name" value="SERINE RECOMBINASE PINE-RELATED"/>
    <property type="match status" value="1"/>
</dbReference>
<protein>
    <submittedName>
        <fullName evidence="6">Recombinase family protein</fullName>
    </submittedName>
</protein>
<comment type="similarity">
    <text evidence="1">Belongs to the site-specific recombinase resolvase family.</text>
</comment>
<dbReference type="SUPFAM" id="SSF53041">
    <property type="entry name" value="Resolvase-like"/>
    <property type="match status" value="1"/>
</dbReference>
<gene>
    <name evidence="6" type="ORF">N2599_34410</name>
</gene>
<name>A0ABY5XXG8_RHISU</name>
<evidence type="ECO:0000259" key="5">
    <source>
        <dbReference type="PROSITE" id="PS51736"/>
    </source>
</evidence>
<dbReference type="Gene3D" id="1.10.10.60">
    <property type="entry name" value="Homeodomain-like"/>
    <property type="match status" value="1"/>
</dbReference>
<keyword evidence="4" id="KW-0233">DNA recombination</keyword>
<evidence type="ECO:0000256" key="1">
    <source>
        <dbReference type="ARBA" id="ARBA00009913"/>
    </source>
</evidence>
<geneLocation type="plasmid" evidence="6 7">
    <name>pWSM1592_2</name>
</geneLocation>
<dbReference type="Pfam" id="PF00239">
    <property type="entry name" value="Resolvase"/>
    <property type="match status" value="1"/>
</dbReference>
<dbReference type="InterPro" id="IPR009057">
    <property type="entry name" value="Homeodomain-like_sf"/>
</dbReference>
<dbReference type="InterPro" id="IPR025246">
    <property type="entry name" value="IS30-like_HTH"/>
</dbReference>
<reference evidence="6" key="1">
    <citation type="submission" date="2022-09" db="EMBL/GenBank/DDBJ databases">
        <title>Australian commercial rhizobial inoculants.</title>
        <authorList>
            <person name="Kohlmeier M.G."/>
            <person name="O'Hara G.W."/>
            <person name="Colombi E."/>
            <person name="Ramsay J.P."/>
            <person name="Terpolilli J."/>
        </authorList>
    </citation>
    <scope>NUCLEOTIDE SEQUENCE</scope>
    <source>
        <strain evidence="6">WSM1592</strain>
        <plasmid evidence="6">pWSM1592_2</plasmid>
    </source>
</reference>
<dbReference type="InterPro" id="IPR006119">
    <property type="entry name" value="Resolv_N"/>
</dbReference>
<evidence type="ECO:0000256" key="4">
    <source>
        <dbReference type="ARBA" id="ARBA00023172"/>
    </source>
</evidence>
<dbReference type="PANTHER" id="PTHR30461">
    <property type="entry name" value="DNA-INVERTASE FROM LAMBDOID PROPHAGE"/>
    <property type="match status" value="1"/>
</dbReference>
<dbReference type="CDD" id="cd03768">
    <property type="entry name" value="SR_ResInv"/>
    <property type="match status" value="1"/>
</dbReference>
<dbReference type="Gene3D" id="3.40.50.1390">
    <property type="entry name" value="Resolvase, N-terminal catalytic domain"/>
    <property type="match status" value="1"/>
</dbReference>
<dbReference type="Proteomes" id="UP001060123">
    <property type="component" value="Plasmid pWSM1592_2"/>
</dbReference>
<proteinExistence type="inferred from homology"/>
<dbReference type="InterPro" id="IPR036162">
    <property type="entry name" value="Resolvase-like_N_sf"/>
</dbReference>
<evidence type="ECO:0000256" key="3">
    <source>
        <dbReference type="ARBA" id="ARBA00023125"/>
    </source>
</evidence>
<dbReference type="RefSeq" id="WP_027513128.1">
    <property type="nucleotide sequence ID" value="NZ_CP104145.1"/>
</dbReference>
<keyword evidence="7" id="KW-1185">Reference proteome</keyword>